<name>M4RP59_9ALTE</name>
<dbReference type="HOGENOM" id="CLU_080452_1_1_6"/>
<gene>
    <name evidence="8" type="ORF">C427_2289</name>
</gene>
<dbReference type="GO" id="GO:0005886">
    <property type="term" value="C:plasma membrane"/>
    <property type="evidence" value="ECO:0007669"/>
    <property type="project" value="UniProtKB-SubCell"/>
</dbReference>
<dbReference type="PANTHER" id="PTHR30341:SF0">
    <property type="entry name" value="NA(+)_H(+) ANTIPORTER NHAA"/>
    <property type="match status" value="1"/>
</dbReference>
<feature type="transmembrane region" description="Helical" evidence="7">
    <location>
        <begin position="36"/>
        <end position="58"/>
    </location>
</feature>
<comment type="subcellular location">
    <subcellularLocation>
        <location evidence="1">Cell inner membrane</location>
        <topology evidence="1">Multi-pass membrane protein</topology>
    </subcellularLocation>
</comment>
<evidence type="ECO:0000256" key="4">
    <source>
        <dbReference type="ARBA" id="ARBA00022989"/>
    </source>
</evidence>
<dbReference type="KEGG" id="gps:C427_2289"/>
<dbReference type="Pfam" id="PF06965">
    <property type="entry name" value="Na_H_antiport_1"/>
    <property type="match status" value="1"/>
</dbReference>
<dbReference type="AlphaFoldDB" id="M4RP59"/>
<dbReference type="EMBL" id="CP003837">
    <property type="protein sequence ID" value="AGH44398.1"/>
    <property type="molecule type" value="Genomic_DNA"/>
</dbReference>
<dbReference type="InterPro" id="IPR004670">
    <property type="entry name" value="NhaA"/>
</dbReference>
<reference evidence="8 9" key="1">
    <citation type="journal article" date="2013" name="Genome Announc.">
        <title>Complete Genome Sequence of Glaciecola psychrophila Strain 170T.</title>
        <authorList>
            <person name="Yin J."/>
            <person name="Chen J."/>
            <person name="Liu G."/>
            <person name="Yu Y."/>
            <person name="Song L."/>
            <person name="Wang X."/>
            <person name="Qu X."/>
        </authorList>
    </citation>
    <scope>NUCLEOTIDE SEQUENCE [LARGE SCALE GENOMIC DNA]</scope>
    <source>
        <strain evidence="8 9">170</strain>
    </source>
</reference>
<sequence>MLALVLGKDIGISLFAWLGLKMGLVRLPSSVSFSQIVGVGFLAGVGFTMSLFISVLAFEGQAELIEQAKLGILLGSLIASILGVFILLFSSKN</sequence>
<dbReference type="STRING" id="1129794.C427_2289"/>
<evidence type="ECO:0000256" key="3">
    <source>
        <dbReference type="ARBA" id="ARBA00022692"/>
    </source>
</evidence>
<evidence type="ECO:0000256" key="1">
    <source>
        <dbReference type="ARBA" id="ARBA00004429"/>
    </source>
</evidence>
<keyword evidence="5 7" id="KW-0472">Membrane</keyword>
<dbReference type="InterPro" id="IPR023171">
    <property type="entry name" value="Na/H_antiporter_dom_sf"/>
</dbReference>
<protein>
    <submittedName>
        <fullName evidence="8">Na+/H+ antiporter NhaA</fullName>
    </submittedName>
</protein>
<dbReference type="PATRIC" id="fig|1129794.4.peg.2265"/>
<evidence type="ECO:0000256" key="7">
    <source>
        <dbReference type="SAM" id="Phobius"/>
    </source>
</evidence>
<organism evidence="8 9">
    <name type="scientific">Paraglaciecola psychrophila 170</name>
    <dbReference type="NCBI Taxonomy" id="1129794"/>
    <lineage>
        <taxon>Bacteria</taxon>
        <taxon>Pseudomonadati</taxon>
        <taxon>Pseudomonadota</taxon>
        <taxon>Gammaproteobacteria</taxon>
        <taxon>Alteromonadales</taxon>
        <taxon>Alteromonadaceae</taxon>
        <taxon>Paraglaciecola</taxon>
    </lineage>
</organism>
<keyword evidence="6" id="KW-0739">Sodium transport</keyword>
<evidence type="ECO:0000256" key="6">
    <source>
        <dbReference type="ARBA" id="ARBA00023201"/>
    </source>
</evidence>
<dbReference type="GO" id="GO:0015385">
    <property type="term" value="F:sodium:proton antiporter activity"/>
    <property type="evidence" value="ECO:0007669"/>
    <property type="project" value="TreeGrafter"/>
</dbReference>
<evidence type="ECO:0000256" key="2">
    <source>
        <dbReference type="ARBA" id="ARBA00022475"/>
    </source>
</evidence>
<keyword evidence="9" id="KW-1185">Reference proteome</keyword>
<evidence type="ECO:0000313" key="9">
    <source>
        <dbReference type="Proteomes" id="UP000011864"/>
    </source>
</evidence>
<keyword evidence="3 7" id="KW-0812">Transmembrane</keyword>
<dbReference type="PANTHER" id="PTHR30341">
    <property type="entry name" value="SODIUM ION/PROTON ANTIPORTER NHAA-RELATED"/>
    <property type="match status" value="1"/>
</dbReference>
<keyword evidence="4 7" id="KW-1133">Transmembrane helix</keyword>
<keyword evidence="6" id="KW-0813">Transport</keyword>
<dbReference type="Proteomes" id="UP000011864">
    <property type="component" value="Chromosome"/>
</dbReference>
<dbReference type="Gene3D" id="1.20.1530.10">
    <property type="entry name" value="Na+/H+ antiporter like domain"/>
    <property type="match status" value="1"/>
</dbReference>
<feature type="transmembrane region" description="Helical" evidence="7">
    <location>
        <begin position="70"/>
        <end position="89"/>
    </location>
</feature>
<dbReference type="GO" id="GO:0006885">
    <property type="term" value="P:regulation of pH"/>
    <property type="evidence" value="ECO:0007669"/>
    <property type="project" value="InterPro"/>
</dbReference>
<accession>M4RP59</accession>
<keyword evidence="6" id="KW-0406">Ion transport</keyword>
<evidence type="ECO:0000256" key="5">
    <source>
        <dbReference type="ARBA" id="ARBA00023136"/>
    </source>
</evidence>
<evidence type="ECO:0000313" key="8">
    <source>
        <dbReference type="EMBL" id="AGH44398.1"/>
    </source>
</evidence>
<proteinExistence type="predicted"/>
<keyword evidence="6" id="KW-0915">Sodium</keyword>
<dbReference type="eggNOG" id="COG3004">
    <property type="taxonomic scope" value="Bacteria"/>
</dbReference>
<keyword evidence="2" id="KW-1003">Cell membrane</keyword>